<keyword evidence="1" id="KW-0812">Transmembrane</keyword>
<feature type="non-terminal residue" evidence="2">
    <location>
        <position position="101"/>
    </location>
</feature>
<dbReference type="AlphaFoldDB" id="A0AAV5VSH9"/>
<proteinExistence type="predicted"/>
<evidence type="ECO:0000313" key="2">
    <source>
        <dbReference type="EMBL" id="GMT22606.1"/>
    </source>
</evidence>
<feature type="transmembrane region" description="Helical" evidence="1">
    <location>
        <begin position="40"/>
        <end position="63"/>
    </location>
</feature>
<dbReference type="EMBL" id="BTSY01000004">
    <property type="protein sequence ID" value="GMT22606.1"/>
    <property type="molecule type" value="Genomic_DNA"/>
</dbReference>
<evidence type="ECO:0000313" key="3">
    <source>
        <dbReference type="Proteomes" id="UP001432322"/>
    </source>
</evidence>
<feature type="transmembrane region" description="Helical" evidence="1">
    <location>
        <begin position="75"/>
        <end position="99"/>
    </location>
</feature>
<comment type="caution">
    <text evidence="2">The sequence shown here is derived from an EMBL/GenBank/DDBJ whole genome shotgun (WGS) entry which is preliminary data.</text>
</comment>
<reference evidence="2" key="1">
    <citation type="submission" date="2023-10" db="EMBL/GenBank/DDBJ databases">
        <title>Genome assembly of Pristionchus species.</title>
        <authorList>
            <person name="Yoshida K."/>
            <person name="Sommer R.J."/>
        </authorList>
    </citation>
    <scope>NUCLEOTIDE SEQUENCE</scope>
    <source>
        <strain evidence="2">RS5133</strain>
    </source>
</reference>
<accession>A0AAV5VSH9</accession>
<keyword evidence="1" id="KW-1133">Transmembrane helix</keyword>
<gene>
    <name evidence="2" type="ORF">PFISCL1PPCAC_13903</name>
</gene>
<sequence>NLDGKRGGACSICDYSHSASLGVASSMICLGYCTSSDRPWVTFVCLVVYGASFSSAIPGFAAATQSIAAPQHSAAIIQISAVAAVIGGIAAPMSMWAIMML</sequence>
<keyword evidence="3" id="KW-1185">Reference proteome</keyword>
<dbReference type="Proteomes" id="UP001432322">
    <property type="component" value="Unassembled WGS sequence"/>
</dbReference>
<feature type="non-terminal residue" evidence="2">
    <location>
        <position position="1"/>
    </location>
</feature>
<evidence type="ECO:0000256" key="1">
    <source>
        <dbReference type="SAM" id="Phobius"/>
    </source>
</evidence>
<name>A0AAV5VSH9_9BILA</name>
<keyword evidence="1" id="KW-0472">Membrane</keyword>
<protein>
    <submittedName>
        <fullName evidence="2">Uncharacterized protein</fullName>
    </submittedName>
</protein>
<organism evidence="2 3">
    <name type="scientific">Pristionchus fissidentatus</name>
    <dbReference type="NCBI Taxonomy" id="1538716"/>
    <lineage>
        <taxon>Eukaryota</taxon>
        <taxon>Metazoa</taxon>
        <taxon>Ecdysozoa</taxon>
        <taxon>Nematoda</taxon>
        <taxon>Chromadorea</taxon>
        <taxon>Rhabditida</taxon>
        <taxon>Rhabditina</taxon>
        <taxon>Diplogasteromorpha</taxon>
        <taxon>Diplogasteroidea</taxon>
        <taxon>Neodiplogasteridae</taxon>
        <taxon>Pristionchus</taxon>
    </lineage>
</organism>